<dbReference type="InterPro" id="IPR048421">
    <property type="entry name" value="YqgU_beta-prop"/>
</dbReference>
<keyword evidence="4" id="KW-1185">Reference proteome</keyword>
<keyword evidence="1" id="KW-0732">Signal</keyword>
<dbReference type="Proteomes" id="UP001389717">
    <property type="component" value="Unassembled WGS sequence"/>
</dbReference>
<sequence>MKKFGLLNLLMVFLLLLSACQSEKVTTTPPAENSRDKQAPKEIKESIIPSETFKENVDWLSETEVLTVKEKEGAAAFYITDVFDGGSEKIYELSSSHVDSVVSPDKGRILIHSSPATYSAMITIIDLNGKEWYKGEIPSYELTYDWNEFDTDKLLITSFAEDWSFEVFILDLKNPQLHKVDVDQPFLKWNSDVSVLYQDWNNEEISITAPLVSQNILDGKKETIDSSSVFFDRFPEFLLSVHASGNTEDQFKYQFINENGEVLSEFQMSLLSRYSDWFIPFYDMIEEKRELITFQANEAGSYDTYSGTFSLKKWNVLKGSEDTLFEELPLEPVQCSPQGSYCLYGNKLEKVINMNKTAIIQLVKEEG</sequence>
<dbReference type="Pfam" id="PF21101">
    <property type="entry name" value="YqgU"/>
    <property type="match status" value="1"/>
</dbReference>
<gene>
    <name evidence="3" type="ORF">AAEO50_10960</name>
</gene>
<dbReference type="EMBL" id="JBBYAF010000019">
    <property type="protein sequence ID" value="MEL3972802.1"/>
    <property type="molecule type" value="Genomic_DNA"/>
</dbReference>
<name>A0ABU9KBG0_9BACI</name>
<dbReference type="PROSITE" id="PS51257">
    <property type="entry name" value="PROKAR_LIPOPROTEIN"/>
    <property type="match status" value="1"/>
</dbReference>
<comment type="caution">
    <text evidence="3">The sequence shown here is derived from an EMBL/GenBank/DDBJ whole genome shotgun (WGS) entry which is preliminary data.</text>
</comment>
<feature type="chain" id="PRO_5047378237" description="YqgU-like 6-bladed beta-propeller domain-containing protein" evidence="1">
    <location>
        <begin position="25"/>
        <end position="367"/>
    </location>
</feature>
<protein>
    <recommendedName>
        <fullName evidence="2">YqgU-like 6-bladed beta-propeller domain-containing protein</fullName>
    </recommendedName>
</protein>
<evidence type="ECO:0000259" key="2">
    <source>
        <dbReference type="Pfam" id="PF21101"/>
    </source>
</evidence>
<evidence type="ECO:0000313" key="3">
    <source>
        <dbReference type="EMBL" id="MEL3972802.1"/>
    </source>
</evidence>
<dbReference type="RefSeq" id="WP_341983458.1">
    <property type="nucleotide sequence ID" value="NZ_JBBYAF010000019.1"/>
</dbReference>
<feature type="signal peptide" evidence="1">
    <location>
        <begin position="1"/>
        <end position="24"/>
    </location>
</feature>
<proteinExistence type="predicted"/>
<accession>A0ABU9KBG0</accession>
<feature type="domain" description="YqgU-like 6-bladed beta-propeller" evidence="2">
    <location>
        <begin position="82"/>
        <end position="345"/>
    </location>
</feature>
<reference evidence="3 4" key="1">
    <citation type="submission" date="2024-04" db="EMBL/GenBank/DDBJ databases">
        <title>Bacillus oryzaecorticis sp. nov., a moderately halophilic bacterium isolated from rice husks.</title>
        <authorList>
            <person name="Zhu H.-S."/>
        </authorList>
    </citation>
    <scope>NUCLEOTIDE SEQUENCE [LARGE SCALE GENOMIC DNA]</scope>
    <source>
        <strain evidence="3 4">ZC255</strain>
    </source>
</reference>
<organism evidence="3 4">
    <name type="scientific">Rossellomorea oryzaecorticis</name>
    <dbReference type="NCBI Taxonomy" id="1396505"/>
    <lineage>
        <taxon>Bacteria</taxon>
        <taxon>Bacillati</taxon>
        <taxon>Bacillota</taxon>
        <taxon>Bacilli</taxon>
        <taxon>Bacillales</taxon>
        <taxon>Bacillaceae</taxon>
        <taxon>Rossellomorea</taxon>
    </lineage>
</organism>
<evidence type="ECO:0000313" key="4">
    <source>
        <dbReference type="Proteomes" id="UP001389717"/>
    </source>
</evidence>
<evidence type="ECO:0000256" key="1">
    <source>
        <dbReference type="SAM" id="SignalP"/>
    </source>
</evidence>